<gene>
    <name evidence="2" type="ORF">QYM36_007921</name>
</gene>
<feature type="signal peptide" evidence="1">
    <location>
        <begin position="1"/>
        <end position="22"/>
    </location>
</feature>
<keyword evidence="3" id="KW-1185">Reference proteome</keyword>
<reference evidence="2" key="1">
    <citation type="submission" date="2023-07" db="EMBL/GenBank/DDBJ databases">
        <title>Chromosome-level genome assembly of Artemia franciscana.</title>
        <authorList>
            <person name="Jo E."/>
        </authorList>
    </citation>
    <scope>NUCLEOTIDE SEQUENCE</scope>
    <source>
        <tissue evidence="2">Whole body</tissue>
    </source>
</reference>
<evidence type="ECO:0000313" key="3">
    <source>
        <dbReference type="Proteomes" id="UP001187531"/>
    </source>
</evidence>
<protein>
    <submittedName>
        <fullName evidence="2">Uncharacterized protein</fullName>
    </submittedName>
</protein>
<name>A0AA88LDB3_ARTSF</name>
<sequence length="271" mass="31296">MSQTAPRNLISALIILVNEVFASDDESTYSENELYQDEEELNEPIILTVFQCYHLSTRVSTISRRNVPKVAGYEEIVTERMLDNDFKTHFRLHRSTFDLLLGKININLQNQTRPTSPDKMLLITLWILATPESYSILNRFSDLLGIDVPIWVSIPDEVNVTEIELSLQKPLIELQSDEIMRANFKDGKYNIWKTNDVATKYPLLWDKAQFYVIAFPTSYLVEVGFSRVSQILPKARNRLDIVKRGDLRLSLTSIEPNIKKLVEKHQPQGCH</sequence>
<dbReference type="AlphaFoldDB" id="A0AA88LDB3"/>
<accession>A0AA88LDB3</accession>
<dbReference type="Proteomes" id="UP001187531">
    <property type="component" value="Unassembled WGS sequence"/>
</dbReference>
<dbReference type="PANTHER" id="PTHR45913:SF22">
    <property type="entry name" value="SCAN BOX DOMAIN-CONTAINING PROTEIN"/>
    <property type="match status" value="1"/>
</dbReference>
<evidence type="ECO:0000256" key="1">
    <source>
        <dbReference type="SAM" id="SignalP"/>
    </source>
</evidence>
<dbReference type="PANTHER" id="PTHR45913">
    <property type="entry name" value="EPM2A-INTERACTING PROTEIN 1"/>
    <property type="match status" value="1"/>
</dbReference>
<proteinExistence type="predicted"/>
<comment type="caution">
    <text evidence="2">The sequence shown here is derived from an EMBL/GenBank/DDBJ whole genome shotgun (WGS) entry which is preliminary data.</text>
</comment>
<dbReference type="EMBL" id="JAVRJZ010000001">
    <property type="protein sequence ID" value="KAK2727243.1"/>
    <property type="molecule type" value="Genomic_DNA"/>
</dbReference>
<keyword evidence="1" id="KW-0732">Signal</keyword>
<feature type="chain" id="PRO_5041706111" evidence="1">
    <location>
        <begin position="23"/>
        <end position="271"/>
    </location>
</feature>
<evidence type="ECO:0000313" key="2">
    <source>
        <dbReference type="EMBL" id="KAK2727243.1"/>
    </source>
</evidence>
<organism evidence="2 3">
    <name type="scientific">Artemia franciscana</name>
    <name type="common">Brine shrimp</name>
    <name type="synonym">Artemia sanfranciscana</name>
    <dbReference type="NCBI Taxonomy" id="6661"/>
    <lineage>
        <taxon>Eukaryota</taxon>
        <taxon>Metazoa</taxon>
        <taxon>Ecdysozoa</taxon>
        <taxon>Arthropoda</taxon>
        <taxon>Crustacea</taxon>
        <taxon>Branchiopoda</taxon>
        <taxon>Anostraca</taxon>
        <taxon>Artemiidae</taxon>
        <taxon>Artemia</taxon>
    </lineage>
</organism>